<dbReference type="RefSeq" id="WP_237091993.1">
    <property type="nucleotide sequence ID" value="NZ_CP116766.1"/>
</dbReference>
<evidence type="ECO:0000256" key="5">
    <source>
        <dbReference type="ARBA" id="ARBA00022692"/>
    </source>
</evidence>
<organism evidence="15 16">
    <name type="scientific">Neisseria lisongii</name>
    <dbReference type="NCBI Taxonomy" id="2912188"/>
    <lineage>
        <taxon>Bacteria</taxon>
        <taxon>Pseudomonadati</taxon>
        <taxon>Pseudomonadota</taxon>
        <taxon>Betaproteobacteria</taxon>
        <taxon>Neisseriales</taxon>
        <taxon>Neisseriaceae</taxon>
        <taxon>Neisseria</taxon>
    </lineage>
</organism>
<keyword evidence="6 11" id="KW-0798">TonB box</keyword>
<dbReference type="Proteomes" id="UP001221268">
    <property type="component" value="Chromosome"/>
</dbReference>
<comment type="subcellular location">
    <subcellularLocation>
        <location evidence="1 10">Cell outer membrane</location>
        <topology evidence="1 10">Multi-pass membrane protein</topology>
    </subcellularLocation>
</comment>
<keyword evidence="4 10" id="KW-1134">Transmembrane beta strand</keyword>
<dbReference type="Gene3D" id="2.40.170.20">
    <property type="entry name" value="TonB-dependent receptor, beta-barrel domain"/>
    <property type="match status" value="1"/>
</dbReference>
<dbReference type="InterPro" id="IPR039426">
    <property type="entry name" value="TonB-dep_rcpt-like"/>
</dbReference>
<proteinExistence type="inferred from homology"/>
<dbReference type="EMBL" id="CP116766">
    <property type="protein sequence ID" value="WCL71330.1"/>
    <property type="molecule type" value="Genomic_DNA"/>
</dbReference>
<keyword evidence="3 10" id="KW-0813">Transport</keyword>
<evidence type="ECO:0000313" key="15">
    <source>
        <dbReference type="EMBL" id="WCL71330.1"/>
    </source>
</evidence>
<evidence type="ECO:0000256" key="12">
    <source>
        <dbReference type="SAM" id="SignalP"/>
    </source>
</evidence>
<dbReference type="Pfam" id="PF00593">
    <property type="entry name" value="TonB_dep_Rec_b-barrel"/>
    <property type="match status" value="1"/>
</dbReference>
<keyword evidence="7 10" id="KW-0472">Membrane</keyword>
<keyword evidence="12" id="KW-0732">Signal</keyword>
<feature type="domain" description="TonB-dependent receptor-like beta-barrel" evidence="13">
    <location>
        <begin position="375"/>
        <end position="778"/>
    </location>
</feature>
<reference evidence="15 16" key="1">
    <citation type="submission" date="2023-01" db="EMBL/GenBank/DDBJ databases">
        <authorList>
            <person name="Yang C."/>
        </authorList>
    </citation>
    <scope>NUCLEOTIDE SEQUENCE [LARGE SCALE GENOMIC DNA]</scope>
    <source>
        <strain evidence="15 16">ZJ106</strain>
    </source>
</reference>
<evidence type="ECO:0000313" key="16">
    <source>
        <dbReference type="Proteomes" id="UP001221268"/>
    </source>
</evidence>
<evidence type="ECO:0000256" key="11">
    <source>
        <dbReference type="RuleBase" id="RU003357"/>
    </source>
</evidence>
<dbReference type="InterPro" id="IPR037066">
    <property type="entry name" value="Plug_dom_sf"/>
</dbReference>
<evidence type="ECO:0000256" key="9">
    <source>
        <dbReference type="ARBA" id="ARBA00023237"/>
    </source>
</evidence>
<gene>
    <name evidence="15" type="ORF">PJU73_08335</name>
</gene>
<dbReference type="Gene3D" id="2.170.130.10">
    <property type="entry name" value="TonB-dependent receptor, plug domain"/>
    <property type="match status" value="1"/>
</dbReference>
<protein>
    <submittedName>
        <fullName evidence="15">TonB-dependent receptor</fullName>
    </submittedName>
</protein>
<evidence type="ECO:0000256" key="2">
    <source>
        <dbReference type="ARBA" id="ARBA00009810"/>
    </source>
</evidence>
<keyword evidence="8 15" id="KW-0675">Receptor</keyword>
<accession>A0ABY7RM45</accession>
<dbReference type="PANTHER" id="PTHR30069">
    <property type="entry name" value="TONB-DEPENDENT OUTER MEMBRANE RECEPTOR"/>
    <property type="match status" value="1"/>
</dbReference>
<evidence type="ECO:0000256" key="8">
    <source>
        <dbReference type="ARBA" id="ARBA00023170"/>
    </source>
</evidence>
<evidence type="ECO:0000259" key="13">
    <source>
        <dbReference type="Pfam" id="PF00593"/>
    </source>
</evidence>
<feature type="domain" description="TonB-dependent receptor plug" evidence="14">
    <location>
        <begin position="72"/>
        <end position="164"/>
    </location>
</feature>
<evidence type="ECO:0000256" key="4">
    <source>
        <dbReference type="ARBA" id="ARBA00022452"/>
    </source>
</evidence>
<dbReference type="InterPro" id="IPR036942">
    <property type="entry name" value="Beta-barrel_TonB_sf"/>
</dbReference>
<feature type="chain" id="PRO_5046447956" evidence="12">
    <location>
        <begin position="28"/>
        <end position="822"/>
    </location>
</feature>
<dbReference type="InterPro" id="IPR012910">
    <property type="entry name" value="Plug_dom"/>
</dbReference>
<evidence type="ECO:0000256" key="3">
    <source>
        <dbReference type="ARBA" id="ARBA00022448"/>
    </source>
</evidence>
<sequence>MNIIPHHFFQTALSVSVLAAFSVSAAAQDEVASAQEHDLTTVHVQGKRRDLNAEQLLGGRETLYDEDDLLSSDLKRRRSVSLGQTLEQISGVQNNSFGTNNGLPQIRSLSGPRVYISENGLAVSDIASISGNLPTAVNPFLADKITVRKSSAAVLYGGSAVGGAVDVHTNLITDTLPDKPIAGKLEVSGGYNTPTLEVFRLDGKAGNFAWHLDGSNSKISEYKIPGNSKAAVCHDADSLFNPQTGGVDSTLAQSCQVNVRSESVLNRAYFPYVHGRYLESDGEAWLKQWLDDGYIDSVQDIYKKTRYYGYADNPLYRAGETHEKSYQLTGIEDISPNPKGKLTNSHAHNQSVSAGVSYIADKGHLGVGVSRHLFDYGVPGFAYLASNTRQDLAPINIQADQTRWIAEGLYRPAVSWLENVKVQSAYTDTDNAEYLGDHFANSLNSSTRQVRLELNHRPASFWRGTLGIDARRRHINGKGNDRFIPDSDTHEHAVFAVERLKWKQLEGELGWRFGKVRHQTDLTGYTIGRGLNEGYIHDMKDRRYTLHSGQAALTWQPWQPLRLNTRYSRSERAPEVNEIFASNRHFAILTNEQGDPRLSPEQAATWEFGGDVDWHNHRFHAAYYQTKFNNYLYLGHTGIVRDNMPVKEWRQSGTKINGLELEWKYLWQNSRLGDWETRIFADLVKNSPISQPQSADPTDAEAWKQYLRYKHDGAYMPNMPTSRYGVGLNWQKNQWQAALSLTRYQAQKRLGRNINPEISFGGYNVWDFYLSRSHKLSQNSSAEYFLDARNLGNAEIRPHNAILKHLAPQPGRNIRIGARLTF</sequence>
<name>A0ABY7RM45_9NEIS</name>
<dbReference type="InterPro" id="IPR000531">
    <property type="entry name" value="Beta-barrel_TonB"/>
</dbReference>
<dbReference type="PANTHER" id="PTHR30069:SF40">
    <property type="entry name" value="TONB-DEPENDENT RECEPTOR NMB0964-RELATED"/>
    <property type="match status" value="1"/>
</dbReference>
<dbReference type="SUPFAM" id="SSF56935">
    <property type="entry name" value="Porins"/>
    <property type="match status" value="1"/>
</dbReference>
<evidence type="ECO:0000259" key="14">
    <source>
        <dbReference type="Pfam" id="PF07715"/>
    </source>
</evidence>
<dbReference type="PROSITE" id="PS52016">
    <property type="entry name" value="TONB_DEPENDENT_REC_3"/>
    <property type="match status" value="1"/>
</dbReference>
<feature type="signal peptide" evidence="12">
    <location>
        <begin position="1"/>
        <end position="27"/>
    </location>
</feature>
<dbReference type="Pfam" id="PF07715">
    <property type="entry name" value="Plug"/>
    <property type="match status" value="1"/>
</dbReference>
<evidence type="ECO:0000256" key="10">
    <source>
        <dbReference type="PROSITE-ProRule" id="PRU01360"/>
    </source>
</evidence>
<keyword evidence="9 10" id="KW-0998">Cell outer membrane</keyword>
<keyword evidence="16" id="KW-1185">Reference proteome</keyword>
<evidence type="ECO:0000256" key="7">
    <source>
        <dbReference type="ARBA" id="ARBA00023136"/>
    </source>
</evidence>
<comment type="similarity">
    <text evidence="2 10 11">Belongs to the TonB-dependent receptor family.</text>
</comment>
<keyword evidence="5 10" id="KW-0812">Transmembrane</keyword>
<evidence type="ECO:0000256" key="1">
    <source>
        <dbReference type="ARBA" id="ARBA00004571"/>
    </source>
</evidence>
<evidence type="ECO:0000256" key="6">
    <source>
        <dbReference type="ARBA" id="ARBA00023077"/>
    </source>
</evidence>